<evidence type="ECO:0000256" key="1">
    <source>
        <dbReference type="SAM" id="MobiDB-lite"/>
    </source>
</evidence>
<dbReference type="InterPro" id="IPR011051">
    <property type="entry name" value="RmlC_Cupin_sf"/>
</dbReference>
<accession>A0A0E0KH39</accession>
<dbReference type="STRING" id="4537.A0A0E0KH39"/>
<feature type="region of interest" description="Disordered" evidence="1">
    <location>
        <begin position="523"/>
        <end position="558"/>
    </location>
</feature>
<reference evidence="4" key="1">
    <citation type="submission" date="2015-04" db="UniProtKB">
        <authorList>
            <consortium name="EnsemblPlants"/>
        </authorList>
    </citation>
    <scope>IDENTIFICATION</scope>
</reference>
<feature type="domain" description="Cupin type-1" evidence="3">
    <location>
        <begin position="287"/>
        <end position="513"/>
    </location>
</feature>
<dbReference type="SMART" id="SM00835">
    <property type="entry name" value="Cupin_1"/>
    <property type="match status" value="1"/>
</dbReference>
<dbReference type="HOGENOM" id="CLU_018703_1_1_1"/>
<keyword evidence="5" id="KW-1185">Reference proteome</keyword>
<evidence type="ECO:0000313" key="5">
    <source>
        <dbReference type="Proteomes" id="UP000026962"/>
    </source>
</evidence>
<dbReference type="eggNOG" id="ENOG502QQEP">
    <property type="taxonomic scope" value="Eukaryota"/>
</dbReference>
<feature type="region of interest" description="Disordered" evidence="1">
    <location>
        <begin position="67"/>
        <end position="104"/>
    </location>
</feature>
<protein>
    <recommendedName>
        <fullName evidence="3">Cupin type-1 domain-containing protein</fullName>
    </recommendedName>
</protein>
<keyword evidence="2" id="KW-0732">Signal</keyword>
<dbReference type="OMA" id="MYLAGMN"/>
<organism evidence="4">
    <name type="scientific">Oryza punctata</name>
    <name type="common">Red rice</name>
    <dbReference type="NCBI Taxonomy" id="4537"/>
    <lineage>
        <taxon>Eukaryota</taxon>
        <taxon>Viridiplantae</taxon>
        <taxon>Streptophyta</taxon>
        <taxon>Embryophyta</taxon>
        <taxon>Tracheophyta</taxon>
        <taxon>Spermatophyta</taxon>
        <taxon>Magnoliopsida</taxon>
        <taxon>Liliopsida</taxon>
        <taxon>Poales</taxon>
        <taxon>Poaceae</taxon>
        <taxon>BOP clade</taxon>
        <taxon>Oryzoideae</taxon>
        <taxon>Oryzeae</taxon>
        <taxon>Oryzinae</taxon>
        <taxon>Oryza</taxon>
    </lineage>
</organism>
<dbReference type="InterPro" id="IPR014710">
    <property type="entry name" value="RmlC-like_jellyroll"/>
</dbReference>
<dbReference type="Proteomes" id="UP000026962">
    <property type="component" value="Chromosome 3"/>
</dbReference>
<dbReference type="Pfam" id="PF00190">
    <property type="entry name" value="Cupin_1"/>
    <property type="match status" value="1"/>
</dbReference>
<sequence length="569" mass="64530">MVTRTRATILLLLAAVLFAVAAAAAASGEDRRRETSLRRCLQRCEEDRPPYEPARCVQECKEQQQQQQERRREHGRYDDDRRDRDRRGEGSSEEDEGRERGSRRRPYVFGRRSFRQVVRSDQGSVRLLPPFHQASRLLRGIKNYRVAVLEANPRSFVVPTHTDAHCICYVAQGTRARSLAATRRTALRGEGVVATIEHGEQRSYAIRQGDVFVAPAGTINYLANTDGRRKLIISEERLEKLLGKQDKGVIIRASEEQVRELRRHASEGSHGPHWPLPPFGESSRGPFNILEQRPRFANRHGRLYEADARSFHDLAEHDIRVAVVNITAVRLRRPERHAMRPHRSARVFIGSTDDCVVRLRCMQGSMNAPFYNTRSVKVAYVLDGEGEAEIVCPHLSRGGRGGESEERRRERSKGKWREEEEEEQEGQEEEEEQVGQGYETIRARLSRGTVFVVPSGHPIVVTSSRDSTLQIVCFDVHADNNERMYLAGTNSVLKKLDPQAKELAFAVSAREVDELLNAQQESAFLAGPEQSGRRGEESESEDEGHRRRSHRGRGDEAVETLLRMAAAAV</sequence>
<evidence type="ECO:0000313" key="4">
    <source>
        <dbReference type="EnsemblPlants" id="OPUNC03G26000.1"/>
    </source>
</evidence>
<feature type="signal peptide" evidence="2">
    <location>
        <begin position="1"/>
        <end position="25"/>
    </location>
</feature>
<dbReference type="CDD" id="cd02244">
    <property type="entry name" value="cupin_7S_vicilin-like_N"/>
    <property type="match status" value="1"/>
</dbReference>
<dbReference type="EnsemblPlants" id="OPUNC03G26000.1">
    <property type="protein sequence ID" value="OPUNC03G26000.1"/>
    <property type="gene ID" value="OPUNC03G26000"/>
</dbReference>
<dbReference type="InterPro" id="IPR006045">
    <property type="entry name" value="Cupin_1"/>
</dbReference>
<dbReference type="SUPFAM" id="SSF51182">
    <property type="entry name" value="RmlC-like cupins"/>
    <property type="match status" value="3"/>
</dbReference>
<reference evidence="4" key="2">
    <citation type="submission" date="2018-05" db="EMBL/GenBank/DDBJ databases">
        <title>OpunRS2 (Oryza punctata Reference Sequence Version 2).</title>
        <authorList>
            <person name="Zhang J."/>
            <person name="Kudrna D."/>
            <person name="Lee S."/>
            <person name="Talag J."/>
            <person name="Welchert J."/>
            <person name="Wing R.A."/>
        </authorList>
    </citation>
    <scope>NUCLEOTIDE SEQUENCE [LARGE SCALE GENOMIC DNA]</scope>
</reference>
<feature type="compositionally biased region" description="Basic and acidic residues" evidence="1">
    <location>
        <begin position="67"/>
        <end position="90"/>
    </location>
</feature>
<feature type="chain" id="PRO_5002365263" description="Cupin type-1 domain-containing protein" evidence="2">
    <location>
        <begin position="26"/>
        <end position="569"/>
    </location>
</feature>
<dbReference type="PANTHER" id="PTHR31189">
    <property type="entry name" value="OS03G0336100 PROTEIN-RELATED"/>
    <property type="match status" value="1"/>
</dbReference>
<evidence type="ECO:0000256" key="2">
    <source>
        <dbReference type="SAM" id="SignalP"/>
    </source>
</evidence>
<dbReference type="InterPro" id="IPR050253">
    <property type="entry name" value="Seed_Storage-Functional"/>
</dbReference>
<feature type="compositionally biased region" description="Acidic residues" evidence="1">
    <location>
        <begin position="419"/>
        <end position="433"/>
    </location>
</feature>
<dbReference type="CDD" id="cd02245">
    <property type="entry name" value="cupin_7S_vicilin-like_C"/>
    <property type="match status" value="1"/>
</dbReference>
<evidence type="ECO:0000259" key="3">
    <source>
        <dbReference type="SMART" id="SM00835"/>
    </source>
</evidence>
<dbReference type="Gene3D" id="2.60.120.10">
    <property type="entry name" value="Jelly Rolls"/>
    <property type="match status" value="3"/>
</dbReference>
<feature type="region of interest" description="Disordered" evidence="1">
    <location>
        <begin position="393"/>
        <end position="436"/>
    </location>
</feature>
<proteinExistence type="predicted"/>
<dbReference type="PANTHER" id="PTHR31189:SF79">
    <property type="entry name" value="63 KDA GLOBULIN-LIKE PROTEIN"/>
    <property type="match status" value="1"/>
</dbReference>
<dbReference type="AlphaFoldDB" id="A0A0E0KH39"/>
<name>A0A0E0KH39_ORYPU</name>
<feature type="compositionally biased region" description="Basic and acidic residues" evidence="1">
    <location>
        <begin position="400"/>
        <end position="418"/>
    </location>
</feature>
<dbReference type="Gramene" id="OPUNC03G26000.1">
    <property type="protein sequence ID" value="OPUNC03G26000.1"/>
    <property type="gene ID" value="OPUNC03G26000"/>
</dbReference>